<name>A0A167K3N1_CALVF</name>
<dbReference type="Proteomes" id="UP000076738">
    <property type="component" value="Unassembled WGS sequence"/>
</dbReference>
<dbReference type="AlphaFoldDB" id="A0A167K3N1"/>
<dbReference type="GO" id="GO:0005829">
    <property type="term" value="C:cytosol"/>
    <property type="evidence" value="ECO:0007669"/>
    <property type="project" value="TreeGrafter"/>
</dbReference>
<evidence type="ECO:0000313" key="4">
    <source>
        <dbReference type="EMBL" id="KZO94223.1"/>
    </source>
</evidence>
<dbReference type="SUPFAM" id="SSF52047">
    <property type="entry name" value="RNI-like"/>
    <property type="match status" value="1"/>
</dbReference>
<evidence type="ECO:0000256" key="1">
    <source>
        <dbReference type="ARBA" id="ARBA00022468"/>
    </source>
</evidence>
<sequence length="317" mass="35227">MASVTAETTHLMLNHNQLGDGGTRMLFHLLRTQCEARIEEINLNDCDIGDDGLRWIAEYLQGNTSLERLYLNGNRFQGDETAVTQFVDALNHSVLRLLSLSTNNALSDRFLTSFLPSLRAPHLRSLHMSMLGLTALSVPLLTNFLSSKAAKYLDVLTLNANSLGYAGVCSLISCVEQHPSALQTLELDANSVEGEEESPDGAKKWLKRLREALLRNALLKASARSAAMRTLHYARTVLNARAPSAPTTPPPFLELPTELHLLILRQVGDPQQHLSDAQFTRVVEFATGWEYDGPGGPVGRVRWLERVGCMYYERETE</sequence>
<protein>
    <submittedName>
        <fullName evidence="4">RNI-like protein</fullName>
    </submittedName>
</protein>
<proteinExistence type="predicted"/>
<dbReference type="STRING" id="1330018.A0A167K3N1"/>
<gene>
    <name evidence="4" type="ORF">CALVIDRAFT_539267</name>
</gene>
<evidence type="ECO:0000313" key="5">
    <source>
        <dbReference type="Proteomes" id="UP000076738"/>
    </source>
</evidence>
<dbReference type="GO" id="GO:0005096">
    <property type="term" value="F:GTPase activator activity"/>
    <property type="evidence" value="ECO:0007669"/>
    <property type="project" value="UniProtKB-KW"/>
</dbReference>
<dbReference type="OrthoDB" id="120976at2759"/>
<dbReference type="PANTHER" id="PTHR24113:SF12">
    <property type="entry name" value="RAN GTPASE-ACTIVATING PROTEIN 1"/>
    <property type="match status" value="1"/>
</dbReference>
<dbReference type="InterPro" id="IPR001611">
    <property type="entry name" value="Leu-rich_rpt"/>
</dbReference>
<accession>A0A167K3N1</accession>
<reference evidence="4 5" key="1">
    <citation type="journal article" date="2016" name="Mol. Biol. Evol.">
        <title>Comparative Genomics of Early-Diverging Mushroom-Forming Fungi Provides Insights into the Origins of Lignocellulose Decay Capabilities.</title>
        <authorList>
            <person name="Nagy L.G."/>
            <person name="Riley R."/>
            <person name="Tritt A."/>
            <person name="Adam C."/>
            <person name="Daum C."/>
            <person name="Floudas D."/>
            <person name="Sun H."/>
            <person name="Yadav J.S."/>
            <person name="Pangilinan J."/>
            <person name="Larsson K.H."/>
            <person name="Matsuura K."/>
            <person name="Barry K."/>
            <person name="Labutti K."/>
            <person name="Kuo R."/>
            <person name="Ohm R.A."/>
            <person name="Bhattacharya S.S."/>
            <person name="Shirouzu T."/>
            <person name="Yoshinaga Y."/>
            <person name="Martin F.M."/>
            <person name="Grigoriev I.V."/>
            <person name="Hibbett D.S."/>
        </authorList>
    </citation>
    <scope>NUCLEOTIDE SEQUENCE [LARGE SCALE GENOMIC DNA]</scope>
    <source>
        <strain evidence="4 5">TUFC12733</strain>
    </source>
</reference>
<dbReference type="Pfam" id="PF13516">
    <property type="entry name" value="LRR_6"/>
    <property type="match status" value="1"/>
</dbReference>
<evidence type="ECO:0000256" key="3">
    <source>
        <dbReference type="ARBA" id="ARBA00022737"/>
    </source>
</evidence>
<dbReference type="Gene3D" id="3.80.10.10">
    <property type="entry name" value="Ribonuclease Inhibitor"/>
    <property type="match status" value="1"/>
</dbReference>
<dbReference type="InterPro" id="IPR032675">
    <property type="entry name" value="LRR_dom_sf"/>
</dbReference>
<dbReference type="InterPro" id="IPR027038">
    <property type="entry name" value="RanGap"/>
</dbReference>
<dbReference type="PANTHER" id="PTHR24113">
    <property type="entry name" value="RAN GTPASE-ACTIVATING PROTEIN 1"/>
    <property type="match status" value="1"/>
</dbReference>
<dbReference type="GO" id="GO:0005634">
    <property type="term" value="C:nucleus"/>
    <property type="evidence" value="ECO:0007669"/>
    <property type="project" value="TreeGrafter"/>
</dbReference>
<dbReference type="SMART" id="SM00368">
    <property type="entry name" value="LRR_RI"/>
    <property type="match status" value="4"/>
</dbReference>
<evidence type="ECO:0000256" key="2">
    <source>
        <dbReference type="ARBA" id="ARBA00022614"/>
    </source>
</evidence>
<dbReference type="GO" id="GO:0031267">
    <property type="term" value="F:small GTPase binding"/>
    <property type="evidence" value="ECO:0007669"/>
    <property type="project" value="TreeGrafter"/>
</dbReference>
<keyword evidence="3" id="KW-0677">Repeat</keyword>
<dbReference type="GO" id="GO:0048471">
    <property type="term" value="C:perinuclear region of cytoplasm"/>
    <property type="evidence" value="ECO:0007669"/>
    <property type="project" value="TreeGrafter"/>
</dbReference>
<organism evidence="4 5">
    <name type="scientific">Calocera viscosa (strain TUFC12733)</name>
    <dbReference type="NCBI Taxonomy" id="1330018"/>
    <lineage>
        <taxon>Eukaryota</taxon>
        <taxon>Fungi</taxon>
        <taxon>Dikarya</taxon>
        <taxon>Basidiomycota</taxon>
        <taxon>Agaricomycotina</taxon>
        <taxon>Dacrymycetes</taxon>
        <taxon>Dacrymycetales</taxon>
        <taxon>Dacrymycetaceae</taxon>
        <taxon>Calocera</taxon>
    </lineage>
</organism>
<dbReference type="GO" id="GO:0006913">
    <property type="term" value="P:nucleocytoplasmic transport"/>
    <property type="evidence" value="ECO:0007669"/>
    <property type="project" value="TreeGrafter"/>
</dbReference>
<dbReference type="EMBL" id="KV417296">
    <property type="protein sequence ID" value="KZO94223.1"/>
    <property type="molecule type" value="Genomic_DNA"/>
</dbReference>
<keyword evidence="1" id="KW-0343">GTPase activation</keyword>
<keyword evidence="2" id="KW-0433">Leucine-rich repeat</keyword>
<keyword evidence="5" id="KW-1185">Reference proteome</keyword>